<dbReference type="InterPro" id="IPR027484">
    <property type="entry name" value="PInositol-4-P-5-kinase_N"/>
</dbReference>
<comment type="catalytic activity">
    <reaction evidence="8">
        <text>N(6)-D-ribulosyl-L-lysyl-[protein] + ATP = N(6)-(3-O-phospho-D-ribulosyl)-L-lysyl-[protein] + ADP + H(+)</text>
        <dbReference type="Rhea" id="RHEA:48432"/>
        <dbReference type="Rhea" id="RHEA-COMP:12103"/>
        <dbReference type="Rhea" id="RHEA-COMP:12104"/>
        <dbReference type="ChEBI" id="CHEBI:15378"/>
        <dbReference type="ChEBI" id="CHEBI:30616"/>
        <dbReference type="ChEBI" id="CHEBI:90418"/>
        <dbReference type="ChEBI" id="CHEBI:90420"/>
        <dbReference type="ChEBI" id="CHEBI:456216"/>
        <dbReference type="EC" id="2.7.1.172"/>
    </reaction>
    <physiologicalReaction direction="left-to-right" evidence="8">
        <dbReference type="Rhea" id="RHEA:48433"/>
    </physiologicalReaction>
</comment>
<proteinExistence type="predicted"/>
<protein>
    <submittedName>
        <fullName evidence="14">1-phosphatidylinositol-3-phosphate 5-kinase</fullName>
    </submittedName>
</protein>
<keyword evidence="1 10" id="KW-0808">Transferase</keyword>
<feature type="region of interest" description="Disordered" evidence="11">
    <location>
        <begin position="25"/>
        <end position="48"/>
    </location>
</feature>
<feature type="compositionally biased region" description="Polar residues" evidence="11">
    <location>
        <begin position="1033"/>
        <end position="1042"/>
    </location>
</feature>
<dbReference type="InterPro" id="IPR002498">
    <property type="entry name" value="PInositol-4-P-4/5-kinase_core"/>
</dbReference>
<keyword evidence="2" id="KW-0479">Metal-binding</keyword>
<dbReference type="InterPro" id="IPR017455">
    <property type="entry name" value="Znf_FYVE-rel"/>
</dbReference>
<evidence type="ECO:0000256" key="7">
    <source>
        <dbReference type="ARBA" id="ARBA00022840"/>
    </source>
</evidence>
<evidence type="ECO:0000259" key="13">
    <source>
        <dbReference type="PROSITE" id="PS51455"/>
    </source>
</evidence>
<feature type="compositionally biased region" description="Basic and acidic residues" evidence="11">
    <location>
        <begin position="204"/>
        <end position="220"/>
    </location>
</feature>
<evidence type="ECO:0000313" key="14">
    <source>
        <dbReference type="EMBL" id="RMZ72965.1"/>
    </source>
</evidence>
<feature type="domain" description="FYVE-type" evidence="12">
    <location>
        <begin position="390"/>
        <end position="444"/>
    </location>
</feature>
<evidence type="ECO:0000313" key="15">
    <source>
        <dbReference type="Proteomes" id="UP000265663"/>
    </source>
</evidence>
<dbReference type="Gene3D" id="3.50.7.10">
    <property type="entry name" value="GroEL"/>
    <property type="match status" value="1"/>
</dbReference>
<dbReference type="InterPro" id="IPR011009">
    <property type="entry name" value="Kinase-like_dom_sf"/>
</dbReference>
<dbReference type="PANTHER" id="PTHR45748">
    <property type="entry name" value="1-PHOSPHATIDYLINOSITOL 3-PHOSPHATE 5-KINASE-RELATED"/>
    <property type="match status" value="1"/>
</dbReference>
<evidence type="ECO:0000256" key="1">
    <source>
        <dbReference type="ARBA" id="ARBA00022679"/>
    </source>
</evidence>
<feature type="compositionally biased region" description="Polar residues" evidence="11">
    <location>
        <begin position="1609"/>
        <end position="1627"/>
    </location>
</feature>
<dbReference type="SUPFAM" id="SSF52029">
    <property type="entry name" value="GroEL apical domain-like"/>
    <property type="match status" value="1"/>
</dbReference>
<feature type="region of interest" description="Disordered" evidence="11">
    <location>
        <begin position="1503"/>
        <end position="1586"/>
    </location>
</feature>
<dbReference type="GO" id="GO:0005524">
    <property type="term" value="F:ATP binding"/>
    <property type="evidence" value="ECO:0007669"/>
    <property type="project" value="UniProtKB-UniRule"/>
</dbReference>
<name>A0A3M7MEN8_9PLEO</name>
<feature type="region of interest" description="Disordered" evidence="11">
    <location>
        <begin position="637"/>
        <end position="732"/>
    </location>
</feature>
<organism evidence="14 15">
    <name type="scientific">Pyrenophora seminiperda CCB06</name>
    <dbReference type="NCBI Taxonomy" id="1302712"/>
    <lineage>
        <taxon>Eukaryota</taxon>
        <taxon>Fungi</taxon>
        <taxon>Dikarya</taxon>
        <taxon>Ascomycota</taxon>
        <taxon>Pezizomycotina</taxon>
        <taxon>Dothideomycetes</taxon>
        <taxon>Pleosporomycetidae</taxon>
        <taxon>Pleosporales</taxon>
        <taxon>Pleosporineae</taxon>
        <taxon>Pleosporaceae</taxon>
        <taxon>Pyrenophora</taxon>
    </lineage>
</organism>
<dbReference type="SUPFAM" id="SSF57903">
    <property type="entry name" value="FYVE/PHD zinc finger"/>
    <property type="match status" value="1"/>
</dbReference>
<reference evidence="14 15" key="1">
    <citation type="journal article" date="2014" name="PLoS ONE">
        <title>De novo Genome Assembly of the Fungal Plant Pathogen Pyrenophora semeniperda.</title>
        <authorList>
            <person name="Soliai M.M."/>
            <person name="Meyer S.E."/>
            <person name="Udall J.A."/>
            <person name="Elzinga D.E."/>
            <person name="Hermansen R.A."/>
            <person name="Bodily P.M."/>
            <person name="Hart A.A."/>
            <person name="Coleman C.E."/>
        </authorList>
    </citation>
    <scope>NUCLEOTIDE SEQUENCE [LARGE SCALE GENOMIC DNA]</scope>
    <source>
        <strain evidence="14 15">CCB06</strain>
        <tissue evidence="14">Mycelium</tissue>
    </source>
</reference>
<evidence type="ECO:0000256" key="10">
    <source>
        <dbReference type="PROSITE-ProRule" id="PRU00781"/>
    </source>
</evidence>
<evidence type="ECO:0000256" key="6">
    <source>
        <dbReference type="ARBA" id="ARBA00022833"/>
    </source>
</evidence>
<feature type="compositionally biased region" description="Low complexity" evidence="11">
    <location>
        <begin position="525"/>
        <end position="540"/>
    </location>
</feature>
<dbReference type="Gene3D" id="3.30.800.10">
    <property type="entry name" value="Phosphatidylinositol Phosphate Kinase II Beta"/>
    <property type="match status" value="1"/>
</dbReference>
<feature type="compositionally biased region" description="Polar residues" evidence="11">
    <location>
        <begin position="289"/>
        <end position="304"/>
    </location>
</feature>
<dbReference type="Gene3D" id="3.30.40.10">
    <property type="entry name" value="Zinc/RING finger domain, C3HC4 (zinc finger)"/>
    <property type="match status" value="1"/>
</dbReference>
<keyword evidence="7 10" id="KW-0067">ATP-binding</keyword>
<dbReference type="Pfam" id="PF01363">
    <property type="entry name" value="FYVE"/>
    <property type="match status" value="1"/>
</dbReference>
<dbReference type="InterPro" id="IPR011011">
    <property type="entry name" value="Znf_FYVE_PHD"/>
</dbReference>
<dbReference type="PROSITE" id="PS50178">
    <property type="entry name" value="ZF_FYVE"/>
    <property type="match status" value="1"/>
</dbReference>
<evidence type="ECO:0000256" key="11">
    <source>
        <dbReference type="SAM" id="MobiDB-lite"/>
    </source>
</evidence>
<feature type="compositionally biased region" description="Polar residues" evidence="11">
    <location>
        <begin position="1746"/>
        <end position="1756"/>
    </location>
</feature>
<dbReference type="GO" id="GO:0000285">
    <property type="term" value="F:1-phosphatidylinositol-3-phosphate 5-kinase activity"/>
    <property type="evidence" value="ECO:0007669"/>
    <property type="project" value="InterPro"/>
</dbReference>
<feature type="compositionally biased region" description="Acidic residues" evidence="11">
    <location>
        <begin position="1821"/>
        <end position="1830"/>
    </location>
</feature>
<dbReference type="GO" id="GO:0008270">
    <property type="term" value="F:zinc ion binding"/>
    <property type="evidence" value="ECO:0007669"/>
    <property type="project" value="UniProtKB-KW"/>
</dbReference>
<dbReference type="InterPro" id="IPR027483">
    <property type="entry name" value="PInositol-4-P-4/5-kinase_C_sf"/>
</dbReference>
<dbReference type="Gene3D" id="3.90.1200.10">
    <property type="match status" value="1"/>
</dbReference>
<dbReference type="InterPro" id="IPR000306">
    <property type="entry name" value="Znf_FYVE"/>
</dbReference>
<dbReference type="PROSITE" id="PS51455">
    <property type="entry name" value="PIPK"/>
    <property type="match status" value="1"/>
</dbReference>
<evidence type="ECO:0000256" key="4">
    <source>
        <dbReference type="ARBA" id="ARBA00022771"/>
    </source>
</evidence>
<feature type="region of interest" description="Disordered" evidence="11">
    <location>
        <begin position="485"/>
        <end position="557"/>
    </location>
</feature>
<dbReference type="FunFam" id="3.30.40.10:FF:000283">
    <property type="entry name" value="1-phosphatidylinositol-3-phosphate 5-kinase (Fab1)"/>
    <property type="match status" value="1"/>
</dbReference>
<dbReference type="InterPro" id="IPR027409">
    <property type="entry name" value="GroEL-like_apical_dom_sf"/>
</dbReference>
<gene>
    <name evidence="14" type="ORF">GMOD_00009750</name>
</gene>
<dbReference type="PANTHER" id="PTHR45748:SF7">
    <property type="entry name" value="1-PHOSPHATIDYLINOSITOL 3-PHOSPHATE 5-KINASE-RELATED"/>
    <property type="match status" value="1"/>
</dbReference>
<feature type="region of interest" description="Disordered" evidence="11">
    <location>
        <begin position="65"/>
        <end position="348"/>
    </location>
</feature>
<dbReference type="Pfam" id="PF01504">
    <property type="entry name" value="PIP5K"/>
    <property type="match status" value="1"/>
</dbReference>
<feature type="compositionally biased region" description="Acidic residues" evidence="11">
    <location>
        <begin position="1512"/>
        <end position="1527"/>
    </location>
</feature>
<feature type="compositionally biased region" description="Polar residues" evidence="11">
    <location>
        <begin position="1659"/>
        <end position="1674"/>
    </location>
</feature>
<feature type="compositionally biased region" description="Polar residues" evidence="11">
    <location>
        <begin position="262"/>
        <end position="278"/>
    </location>
</feature>
<evidence type="ECO:0000256" key="9">
    <source>
        <dbReference type="PROSITE-ProRule" id="PRU00091"/>
    </source>
</evidence>
<feature type="compositionally biased region" description="Acidic residues" evidence="11">
    <location>
        <begin position="1894"/>
        <end position="1905"/>
    </location>
</feature>
<keyword evidence="3 10" id="KW-0547">Nucleotide-binding</keyword>
<dbReference type="InterPro" id="IPR013083">
    <property type="entry name" value="Znf_RING/FYVE/PHD"/>
</dbReference>
<dbReference type="CDD" id="cd17300">
    <property type="entry name" value="PIPKc_PIKfyve"/>
    <property type="match status" value="1"/>
</dbReference>
<feature type="compositionally biased region" description="Polar residues" evidence="11">
    <location>
        <begin position="243"/>
        <end position="253"/>
    </location>
</feature>
<dbReference type="FunFam" id="3.50.7.10:FF:000007">
    <property type="entry name" value="1-phosphatidylinositol 3-phosphate 5-kinase isoform X1"/>
    <property type="match status" value="1"/>
</dbReference>
<feature type="compositionally biased region" description="Polar residues" evidence="11">
    <location>
        <begin position="174"/>
        <end position="203"/>
    </location>
</feature>
<dbReference type="FunFam" id="3.30.810.10:FF:000001">
    <property type="entry name" value="1-phosphatidylinositol 3-phosphate 5-kinase FAB1"/>
    <property type="match status" value="1"/>
</dbReference>
<feature type="region of interest" description="Disordered" evidence="11">
    <location>
        <begin position="1821"/>
        <end position="1842"/>
    </location>
</feature>
<feature type="region of interest" description="Disordered" evidence="11">
    <location>
        <begin position="1698"/>
        <end position="1727"/>
    </location>
</feature>
<evidence type="ECO:0000256" key="8">
    <source>
        <dbReference type="ARBA" id="ARBA00048655"/>
    </source>
</evidence>
<dbReference type="GO" id="GO:0000329">
    <property type="term" value="C:fungal-type vacuole membrane"/>
    <property type="evidence" value="ECO:0007669"/>
    <property type="project" value="TreeGrafter"/>
</dbReference>
<dbReference type="EMBL" id="KE747836">
    <property type="protein sequence ID" value="RMZ72965.1"/>
    <property type="molecule type" value="Genomic_DNA"/>
</dbReference>
<feature type="region of interest" description="Disordered" evidence="11">
    <location>
        <begin position="1021"/>
        <end position="1056"/>
    </location>
</feature>
<keyword evidence="4 9" id="KW-0863">Zinc-finger</keyword>
<feature type="region of interest" description="Disordered" evidence="11">
    <location>
        <begin position="1604"/>
        <end position="1680"/>
    </location>
</feature>
<evidence type="ECO:0000256" key="3">
    <source>
        <dbReference type="ARBA" id="ARBA00022741"/>
    </source>
</evidence>
<feature type="compositionally biased region" description="Basic residues" evidence="11">
    <location>
        <begin position="541"/>
        <end position="556"/>
    </location>
</feature>
<keyword evidence="6" id="KW-0862">Zinc</keyword>
<dbReference type="GO" id="GO:0102193">
    <property type="term" value="F:protein-ribulosamine 3-kinase activity"/>
    <property type="evidence" value="ECO:0007669"/>
    <property type="project" value="UniProtKB-EC"/>
</dbReference>
<dbReference type="SMART" id="SM00064">
    <property type="entry name" value="FYVE"/>
    <property type="match status" value="1"/>
</dbReference>
<evidence type="ECO:0000259" key="12">
    <source>
        <dbReference type="PROSITE" id="PS50178"/>
    </source>
</evidence>
<keyword evidence="5 10" id="KW-0418">Kinase</keyword>
<dbReference type="SUPFAM" id="SSF56104">
    <property type="entry name" value="SAICAR synthase-like"/>
    <property type="match status" value="1"/>
</dbReference>
<dbReference type="SMART" id="SM00330">
    <property type="entry name" value="PIPKc"/>
    <property type="match status" value="1"/>
</dbReference>
<feature type="compositionally biased region" description="Polar residues" evidence="11">
    <location>
        <begin position="1558"/>
        <end position="1585"/>
    </location>
</feature>
<feature type="domain" description="PIPK" evidence="13">
    <location>
        <begin position="1979"/>
        <end position="2297"/>
    </location>
</feature>
<sequence>MARDSRRGSLQPSLHHMHAVASRSDTLTTFDDFTVPPAPSVVGEPKGIDLVPGGFSGLYSRLRASVSGGSGTREQAQDGSGNGAARTGTPPAAGNRSSPGGTSTSSPLLVALPPSRLQSPATATFPDTLPPSRDSNISTTTLSSKTSRSRPSITASIEPGPAKQDEAYIKSPVSIHSKNHSTSTIDLPRSNTPRDSALGSQKLDSPRFSRENAVPRKQGDLDLVGQESDDTDDDDDDLGGTIGQASTSDSKAGSDTPRESLSRVSSRTDSQYQPSRSVPNRELPDKSVEGTQPNRIAANQQPTTHAPEPQRPPLVQVGPSHLPGFRASRASSSDGLSSVVTNSTIRTPTVPPIEEIQRQVQAAPAANTMSRSTFTQMRRKILDREFWMRDENAKACFNCGDAFSTFRRKHHCRTCGQIFDSKCTSIVSGKMFGQQSNLKVCKPCEGIIYGHDDDSSDYTDEGDQGSIYDPGDTAQYFDQDEADHVESDHTKIGTPTISIPMSRKIGNEKKRRPHVIEVGPQTLTRPSSSRSLRSLGGRPRSSSHKRHPSKHQHMRNVKHDDRAPFHQYHDNSRSQPSLSAFHHDNIIDPDLAPFMSDDGSSEEEHPNIFATLKDDPTSSSNLESEKGGLGGLLAAMRKGKSRPGDRSVFGTSHARDADNVSIASRNGNRPSRRRNLSVSSMTHRASPRRSKSNSLLRPYTGFGASGPGTPQLQPSPSPTPSGSRITRSASMQGMTPKVELNKASLDHARKLLIQMLHDAGVSHASNWEKALIPILRQCTDDVNPDVDRGDDIDVRNYIKLKKIPGGKPKDTAYISGVVFTKNVALRSMPRSIPNPRIVIITFAIEYARHQAHFMSLEPVIAQEREYLRNLVSRIAALEPHVLLVQRNVAGLALEFLEKEGIAVVYNVKPTVLNAVARCTNSKMISSVDKLATDPSHLGSCGSFDVKTYVHKNARKTYIFLSGCQKELGCTIVLRGAESQELVKLKRVTEFMTYVVYNLRLETCLMRDEFIDTPTTSIIGTLASSQSERDLAQPRNTADSAQRTADGDDTQTNDAAPSYYSDMVENHRTKILSSSPFVKFMQPYLLEQARQYEAKLGHLKKLKNQYTADDQEDEKPGEHGQKFELVQPEMVHTVVEKASKQVREFLSAVHASEYDKAMHQYMTQKRQWEQYLSGNTDLYDPFNHQKIAVLYSVVNTTTSTPCIGPEIIALGFYQEHDYDDGFTPDCTLGQYVEDLCTSAGVACEVGNCDRRMLDHSRQYVHGEGQMTVVVQKHPPKLKGMYQTILMWSCCRVCGQETQTFPMSEWSWRYSFAKYLELTFWSVKLHPRAGVCPHDIHKDHVRYFGYNNVALRIQYDPVPMYEVIAPKPNVTWKVDSDLRLKNSQYSMIEEKLDCFMDSLRARIQGIHVEDVIPEKVDLCRKEVDLLLKRTNDEHEWLKAKLQDKYMSSKYYEIIPMNRAIRAIQEKAIAWDVTFMEFEQQFFPSERDIRRYANMQLKRFLERDESTSSLASVDEGTESGADDSYLDEKDDSLALSPRPSNMSPEMARDMLSSVVKEESTASDQLTDGSTQSPEHKTPTSPQFSSELPIQTPREALERDDIRHLDLAIPSNFPESPTVATEDSETPTGASDLNKFDEGSPTPTSYPKVNPIDRSLAEAIENMPNTSSTLQSAPNPSAESKIPRLVDNGRREPVQRPAPLIRTQSQPGNITKHISPSVFNSGPVALKPNTGDTSRAFERMTERLGLGLNTPKQSKNSSRIPRSIPYKSPNKVSKIAQHFEQLSREFQNQRMRERRNDRARQVRAFPLASSKPVVEVYKNVHDAVQENEDSDEELPNNSPTHESLDHSLLDDSTLTEHTDDMTIASQSPAEERQTKDLAAGLPCSDQSPEIPSHFPPDNDNDISDADITPEDIPLPDSLASSQLLNLSDSQLENSLELPKHEKNTLLKILTSFWSERSASGWTPLEYPFSQIEHVWENSDIIIREDEPSSIIALALSCPDYVAKRHSFREDSSASGYLETFEQSIERNLLHEENHNIRYSFTNRGVKAHCKIFYAQSFDALRRKCGVAERFVESLSRCSKWDSKGGKSKSIFLKTLDDRFVLKSLSPVEVQAFFKFGPNYFAFTHQNLFKSLPSVIAKMFGLFQVQIKTPTGRDFDWYMLVMENLFYDREPNRRYDLKGSMRNRKIQATGERDEVLLDENLVDIIYSETPIFVREHTKKLLKASVFNDTLFLSQNNVMDYSLMAGFDDTNREIIVGIIDCIRTYTWDKKLESWIKDRGKNKPTITSPRDYRNRFRIAMEKYILQAPNCWHQFSGRMIPCFLTTKASMKLDPSVVKLLRLNPDRTNVSSAGGGGSSSASTSKIVSQLDDGTEKAFFMKTGSGNEAEVMFEGEHASLKAIHDTVPSLCPQSFGRGQFELQPSTSFLVTDFLHLTGRSGSKSGKAQSLAAKLAKLHTTPAPIPDGYDKPMFGFPVTTCCGDTPQYNSYKESWADFYAENRLGFIMRYAEQNGRQDDNVRKLVERTASEVVPRLIGDAHLNNGKGVTPVVVHGDLWSGNASVGVIGSSDKAEPEDVVFDSSASYAHSEFELGIMNMFGGFGGSFLKEYHELCPKTEPVEEYEDRVKLYELYHHLNHYALFGGSYRSGAMGIMHELIKKYGEDK</sequence>
<dbReference type="InterPro" id="IPR002423">
    <property type="entry name" value="Cpn60/GroEL/TCP-1"/>
</dbReference>
<feature type="compositionally biased region" description="Low complexity" evidence="11">
    <location>
        <begin position="135"/>
        <end position="154"/>
    </location>
</feature>
<dbReference type="InterPro" id="IPR016477">
    <property type="entry name" value="Fructo-/Ketosamine-3-kinase"/>
</dbReference>
<dbReference type="Proteomes" id="UP000265663">
    <property type="component" value="Unassembled WGS sequence"/>
</dbReference>
<dbReference type="CDD" id="cd03334">
    <property type="entry name" value="Fab1_TCP"/>
    <property type="match status" value="1"/>
</dbReference>
<accession>A0A3M7MEN8</accession>
<feature type="compositionally biased region" description="Acidic residues" evidence="11">
    <location>
        <begin position="227"/>
        <end position="238"/>
    </location>
</feature>
<dbReference type="SUPFAM" id="SSF56112">
    <property type="entry name" value="Protein kinase-like (PK-like)"/>
    <property type="match status" value="1"/>
</dbReference>
<feature type="compositionally biased region" description="Low complexity" evidence="11">
    <location>
        <begin position="328"/>
        <end position="343"/>
    </location>
</feature>
<evidence type="ECO:0000256" key="5">
    <source>
        <dbReference type="ARBA" id="ARBA00022777"/>
    </source>
</evidence>
<dbReference type="Pfam" id="PF00118">
    <property type="entry name" value="Cpn60_TCP1"/>
    <property type="match status" value="1"/>
</dbReference>
<keyword evidence="15" id="KW-1185">Reference proteome</keyword>
<feature type="compositionally biased region" description="Polar residues" evidence="11">
    <location>
        <begin position="1698"/>
        <end position="1716"/>
    </location>
</feature>
<feature type="region of interest" description="Disordered" evidence="11">
    <location>
        <begin position="1858"/>
        <end position="1912"/>
    </location>
</feature>
<feature type="region of interest" description="Disordered" evidence="11">
    <location>
        <begin position="1743"/>
        <end position="1764"/>
    </location>
</feature>
<dbReference type="GO" id="GO:0046854">
    <property type="term" value="P:phosphatidylinositol phosphate biosynthetic process"/>
    <property type="evidence" value="ECO:0007669"/>
    <property type="project" value="TreeGrafter"/>
</dbReference>
<dbReference type="GO" id="GO:0010008">
    <property type="term" value="C:endosome membrane"/>
    <property type="evidence" value="ECO:0007669"/>
    <property type="project" value="TreeGrafter"/>
</dbReference>
<dbReference type="OrthoDB" id="158357at2759"/>
<dbReference type="Gene3D" id="3.30.810.10">
    <property type="entry name" value="2-Layer Sandwich"/>
    <property type="match status" value="1"/>
</dbReference>
<dbReference type="InterPro" id="IPR044769">
    <property type="entry name" value="PIKfyve_PIPKc"/>
</dbReference>
<dbReference type="FunFam" id="3.90.1200.10:FF:000018">
    <property type="entry name" value="Fructosamine-3-kinase, putative"/>
    <property type="match status" value="1"/>
</dbReference>
<feature type="compositionally biased region" description="Low complexity" evidence="11">
    <location>
        <begin position="83"/>
        <end position="109"/>
    </location>
</feature>
<evidence type="ECO:0000256" key="2">
    <source>
        <dbReference type="ARBA" id="ARBA00022723"/>
    </source>
</evidence>
<dbReference type="Pfam" id="PF03881">
    <property type="entry name" value="Fructosamin_kin"/>
    <property type="match status" value="1"/>
</dbReference>